<feature type="chain" id="PRO_5045968027" evidence="1">
    <location>
        <begin position="23"/>
        <end position="157"/>
    </location>
</feature>
<protein>
    <submittedName>
        <fullName evidence="2">DUF192 domain-containing protein</fullName>
    </submittedName>
</protein>
<sequence>MACLLSAVGIGLAPLCLGAASAQTVVKAAPVPTEPLTIATQGGPRRFSVEVMRDDAGRSRGLMFRRHMAPDHGMLFDFERNEPVTMWMKNTYLPLDMVFIRPDGTVSRVAADTEPLSTAIIPSNGPVLAVLELNAGTAARLGIKPGDRVEHPMFSKR</sequence>
<dbReference type="Gene3D" id="2.60.120.1140">
    <property type="entry name" value="Protein of unknown function DUF192"/>
    <property type="match status" value="1"/>
</dbReference>
<dbReference type="PANTHER" id="PTHR37953">
    <property type="entry name" value="UPF0127 PROTEIN MJ1496"/>
    <property type="match status" value="1"/>
</dbReference>
<keyword evidence="1" id="KW-0732">Signal</keyword>
<name>A0ABW2BDI6_9HYPH</name>
<evidence type="ECO:0000313" key="2">
    <source>
        <dbReference type="EMBL" id="MFC6788483.1"/>
    </source>
</evidence>
<comment type="caution">
    <text evidence="2">The sequence shown here is derived from an EMBL/GenBank/DDBJ whole genome shotgun (WGS) entry which is preliminary data.</text>
</comment>
<gene>
    <name evidence="2" type="ORF">ACFQE0_01895</name>
</gene>
<dbReference type="PANTHER" id="PTHR37953:SF1">
    <property type="entry name" value="UPF0127 PROTEIN MJ1496"/>
    <property type="match status" value="1"/>
</dbReference>
<organism evidence="2 3">
    <name type="scientific">Methylobacterium komagatae</name>
    <dbReference type="NCBI Taxonomy" id="374425"/>
    <lineage>
        <taxon>Bacteria</taxon>
        <taxon>Pseudomonadati</taxon>
        <taxon>Pseudomonadota</taxon>
        <taxon>Alphaproteobacteria</taxon>
        <taxon>Hyphomicrobiales</taxon>
        <taxon>Methylobacteriaceae</taxon>
        <taxon>Methylobacterium</taxon>
    </lineage>
</organism>
<dbReference type="Pfam" id="PF02643">
    <property type="entry name" value="DUF192"/>
    <property type="match status" value="1"/>
</dbReference>
<keyword evidence="3" id="KW-1185">Reference proteome</keyword>
<evidence type="ECO:0000256" key="1">
    <source>
        <dbReference type="SAM" id="SignalP"/>
    </source>
</evidence>
<dbReference type="Proteomes" id="UP001596292">
    <property type="component" value="Unassembled WGS sequence"/>
</dbReference>
<evidence type="ECO:0000313" key="3">
    <source>
        <dbReference type="Proteomes" id="UP001596292"/>
    </source>
</evidence>
<dbReference type="EMBL" id="JBHSWN010000001">
    <property type="protein sequence ID" value="MFC6788483.1"/>
    <property type="molecule type" value="Genomic_DNA"/>
</dbReference>
<reference evidence="3" key="1">
    <citation type="journal article" date="2019" name="Int. J. Syst. Evol. Microbiol.">
        <title>The Global Catalogue of Microorganisms (GCM) 10K type strain sequencing project: providing services to taxonomists for standard genome sequencing and annotation.</title>
        <authorList>
            <consortium name="The Broad Institute Genomics Platform"/>
            <consortium name="The Broad Institute Genome Sequencing Center for Infectious Disease"/>
            <person name="Wu L."/>
            <person name="Ma J."/>
        </authorList>
    </citation>
    <scope>NUCLEOTIDE SEQUENCE [LARGE SCALE GENOMIC DNA]</scope>
    <source>
        <strain evidence="3">CCUG 48316</strain>
    </source>
</reference>
<dbReference type="InterPro" id="IPR003795">
    <property type="entry name" value="DUF192"/>
</dbReference>
<proteinExistence type="predicted"/>
<feature type="signal peptide" evidence="1">
    <location>
        <begin position="1"/>
        <end position="22"/>
    </location>
</feature>
<accession>A0ABW2BDI6</accession>
<dbReference type="InterPro" id="IPR038695">
    <property type="entry name" value="Saro_0823-like_sf"/>
</dbReference>